<comment type="similarity">
    <text evidence="6">Belongs to the short-chain dehydrogenases/reductases (SDR) family. FolM subfamily.</text>
</comment>
<organism evidence="12 13">
    <name type="scientific">Neiella marina</name>
    <dbReference type="NCBI Taxonomy" id="508461"/>
    <lineage>
        <taxon>Bacteria</taxon>
        <taxon>Pseudomonadati</taxon>
        <taxon>Pseudomonadota</taxon>
        <taxon>Gammaproteobacteria</taxon>
        <taxon>Alteromonadales</taxon>
        <taxon>Echinimonadaceae</taxon>
        <taxon>Neiella</taxon>
    </lineage>
</organism>
<dbReference type="EC" id="1.5.1.3" evidence="1"/>
<gene>
    <name evidence="12" type="ORF">GCM10011369_03960</name>
</gene>
<dbReference type="GO" id="GO:0006730">
    <property type="term" value="P:one-carbon metabolic process"/>
    <property type="evidence" value="ECO:0007669"/>
    <property type="project" value="UniProtKB-KW"/>
</dbReference>
<keyword evidence="4" id="KW-0560">Oxidoreductase</keyword>
<dbReference type="Pfam" id="PF00106">
    <property type="entry name" value="adh_short"/>
    <property type="match status" value="1"/>
</dbReference>
<dbReference type="PANTHER" id="PTHR43639:SF6">
    <property type="entry name" value="DIHYDROMONAPTERIN REDUCTASE"/>
    <property type="match status" value="1"/>
</dbReference>
<evidence type="ECO:0000256" key="8">
    <source>
        <dbReference type="ARBA" id="ARBA00039631"/>
    </source>
</evidence>
<evidence type="ECO:0000256" key="5">
    <source>
        <dbReference type="ARBA" id="ARBA00037508"/>
    </source>
</evidence>
<keyword evidence="2" id="KW-0554">One-carbon metabolism</keyword>
<reference evidence="13" key="1">
    <citation type="journal article" date="2019" name="Int. J. Syst. Evol. Microbiol.">
        <title>The Global Catalogue of Microorganisms (GCM) 10K type strain sequencing project: providing services to taxonomists for standard genome sequencing and annotation.</title>
        <authorList>
            <consortium name="The Broad Institute Genomics Platform"/>
            <consortium name="The Broad Institute Genome Sequencing Center for Infectious Disease"/>
            <person name="Wu L."/>
            <person name="Ma J."/>
        </authorList>
    </citation>
    <scope>NUCLEOTIDE SEQUENCE [LARGE SCALE GENOMIC DNA]</scope>
    <source>
        <strain evidence="13">CGMCC 1.10130</strain>
    </source>
</reference>
<evidence type="ECO:0000256" key="3">
    <source>
        <dbReference type="ARBA" id="ARBA00022857"/>
    </source>
</evidence>
<dbReference type="PRINTS" id="PR00081">
    <property type="entry name" value="GDHRDH"/>
</dbReference>
<evidence type="ECO:0000313" key="12">
    <source>
        <dbReference type="EMBL" id="GGA65689.1"/>
    </source>
</evidence>
<dbReference type="OrthoDB" id="9793499at2"/>
<dbReference type="AlphaFoldDB" id="A0A8J2U282"/>
<evidence type="ECO:0000256" key="7">
    <source>
        <dbReference type="ARBA" id="ARBA00039145"/>
    </source>
</evidence>
<sequence length="247" mass="26491">MSNSTPSTDPLTNAIIITGGAQRVGMAVAKDLAARGHSVVISYRRDKASLEELQQLGITCIQADFSSQTGINQFIAAVKLCCNSIRALIHNASDWQPESVNVSPQDTMTQMMQIHAMVPYQLNLALAELLGSNGCGDIIHMTDYVEKTGSKKHIAYAASKAALHNMTKSFAALLAPTVKVNSIAPGLIMFNEDDDEAYRQKAKTKSLMAIEPGANVVIDTVNYILSNTYLTGSCIDLDGGRALASKK</sequence>
<evidence type="ECO:0000256" key="10">
    <source>
        <dbReference type="ARBA" id="ARBA00048873"/>
    </source>
</evidence>
<dbReference type="Proteomes" id="UP000619743">
    <property type="component" value="Unassembled WGS sequence"/>
</dbReference>
<evidence type="ECO:0000256" key="11">
    <source>
        <dbReference type="ARBA" id="ARBA00049376"/>
    </source>
</evidence>
<dbReference type="SUPFAM" id="SSF51735">
    <property type="entry name" value="NAD(P)-binding Rossmann-fold domains"/>
    <property type="match status" value="1"/>
</dbReference>
<comment type="caution">
    <text evidence="12">The sequence shown here is derived from an EMBL/GenBank/DDBJ whole genome shotgun (WGS) entry which is preliminary data.</text>
</comment>
<dbReference type="PANTHER" id="PTHR43639">
    <property type="entry name" value="OXIDOREDUCTASE, SHORT-CHAIN DEHYDROGENASE/REDUCTASE FAMILY (AFU_ORTHOLOGUE AFUA_5G02870)"/>
    <property type="match status" value="1"/>
</dbReference>
<dbReference type="Gene3D" id="3.40.50.720">
    <property type="entry name" value="NAD(P)-binding Rossmann-like Domain"/>
    <property type="match status" value="1"/>
</dbReference>
<evidence type="ECO:0000313" key="13">
    <source>
        <dbReference type="Proteomes" id="UP000619743"/>
    </source>
</evidence>
<dbReference type="InterPro" id="IPR002347">
    <property type="entry name" value="SDR_fam"/>
</dbReference>
<dbReference type="EC" id="1.5.1.50" evidence="7"/>
<dbReference type="EMBL" id="BMDX01000002">
    <property type="protein sequence ID" value="GGA65689.1"/>
    <property type="molecule type" value="Genomic_DNA"/>
</dbReference>
<dbReference type="NCBIfam" id="NF005066">
    <property type="entry name" value="PRK06483.1"/>
    <property type="match status" value="1"/>
</dbReference>
<protein>
    <recommendedName>
        <fullName evidence="8">Dihydromonapterin reductase</fullName>
        <ecNumber evidence="1">1.5.1.3</ecNumber>
        <ecNumber evidence="7">1.5.1.50</ecNumber>
    </recommendedName>
    <alternativeName>
        <fullName evidence="9">Dihydrofolate reductase</fullName>
    </alternativeName>
</protein>
<dbReference type="InterPro" id="IPR036291">
    <property type="entry name" value="NAD(P)-bd_dom_sf"/>
</dbReference>
<evidence type="ECO:0000256" key="6">
    <source>
        <dbReference type="ARBA" id="ARBA00038212"/>
    </source>
</evidence>
<comment type="function">
    <text evidence="5">Catalyzes the reduction of dihydromonapterin to tetrahydromonapterin. Also has lower activity with dihydrofolate.</text>
</comment>
<evidence type="ECO:0000256" key="9">
    <source>
        <dbReference type="ARBA" id="ARBA00042299"/>
    </source>
</evidence>
<keyword evidence="13" id="KW-1185">Reference proteome</keyword>
<dbReference type="InterPro" id="IPR020904">
    <property type="entry name" value="Sc_DH/Rdtase_CS"/>
</dbReference>
<name>A0A8J2U282_9GAMM</name>
<dbReference type="PROSITE" id="PS00061">
    <property type="entry name" value="ADH_SHORT"/>
    <property type="match status" value="1"/>
</dbReference>
<proteinExistence type="inferred from homology"/>
<accession>A0A8J2U282</accession>
<evidence type="ECO:0000256" key="2">
    <source>
        <dbReference type="ARBA" id="ARBA00022563"/>
    </source>
</evidence>
<keyword evidence="3" id="KW-0521">NADP</keyword>
<evidence type="ECO:0000256" key="1">
    <source>
        <dbReference type="ARBA" id="ARBA00012856"/>
    </source>
</evidence>
<comment type="catalytic activity">
    <reaction evidence="10">
        <text>(6S)-5,6,7,8-tetrahydrofolate + NADP(+) = 7,8-dihydrofolate + NADPH + H(+)</text>
        <dbReference type="Rhea" id="RHEA:15009"/>
        <dbReference type="ChEBI" id="CHEBI:15378"/>
        <dbReference type="ChEBI" id="CHEBI:57451"/>
        <dbReference type="ChEBI" id="CHEBI:57453"/>
        <dbReference type="ChEBI" id="CHEBI:57783"/>
        <dbReference type="ChEBI" id="CHEBI:58349"/>
        <dbReference type="EC" id="1.5.1.3"/>
    </reaction>
</comment>
<comment type="catalytic activity">
    <reaction evidence="11">
        <text>7,8-dihydromonapterin + NADPH + H(+) = 5,6,7,8-tetrahydromonapterin + NADP(+)</text>
        <dbReference type="Rhea" id="RHEA:34847"/>
        <dbReference type="ChEBI" id="CHEBI:15378"/>
        <dbReference type="ChEBI" id="CHEBI:57783"/>
        <dbReference type="ChEBI" id="CHEBI:58349"/>
        <dbReference type="ChEBI" id="CHEBI:71175"/>
        <dbReference type="ChEBI" id="CHEBI:71177"/>
        <dbReference type="EC" id="1.5.1.50"/>
    </reaction>
</comment>
<evidence type="ECO:0000256" key="4">
    <source>
        <dbReference type="ARBA" id="ARBA00023002"/>
    </source>
</evidence>
<dbReference type="GO" id="GO:0004146">
    <property type="term" value="F:dihydrofolate reductase activity"/>
    <property type="evidence" value="ECO:0007669"/>
    <property type="project" value="UniProtKB-EC"/>
</dbReference>